<dbReference type="Proteomes" id="UP000184147">
    <property type="component" value="Unassembled WGS sequence"/>
</dbReference>
<proteinExistence type="predicted"/>
<dbReference type="RefSeq" id="WP_073360653.1">
    <property type="nucleotide sequence ID" value="NZ_FQVQ01000001.1"/>
</dbReference>
<dbReference type="Pfam" id="PF10825">
    <property type="entry name" value="DUF2752"/>
    <property type="match status" value="1"/>
</dbReference>
<dbReference type="OrthoDB" id="9815897at2"/>
<evidence type="ECO:0000313" key="3">
    <source>
        <dbReference type="Proteomes" id="UP000184147"/>
    </source>
</evidence>
<feature type="transmembrane region" description="Helical" evidence="1">
    <location>
        <begin position="7"/>
        <end position="26"/>
    </location>
</feature>
<feature type="transmembrane region" description="Helical" evidence="1">
    <location>
        <begin position="113"/>
        <end position="131"/>
    </location>
</feature>
<keyword evidence="1" id="KW-0812">Transmembrane</keyword>
<dbReference type="EMBL" id="FQVQ01000001">
    <property type="protein sequence ID" value="SHE79227.1"/>
    <property type="molecule type" value="Genomic_DNA"/>
</dbReference>
<dbReference type="AlphaFoldDB" id="A0A1M4WDG8"/>
<reference evidence="2 3" key="1">
    <citation type="submission" date="2016-11" db="EMBL/GenBank/DDBJ databases">
        <authorList>
            <person name="Jaros S."/>
            <person name="Januszkiewicz K."/>
            <person name="Wedrychowicz H."/>
        </authorList>
    </citation>
    <scope>NUCLEOTIDE SEQUENCE [LARGE SCALE GENOMIC DNA]</scope>
    <source>
        <strain evidence="2 3">DSM 25660</strain>
    </source>
</reference>
<keyword evidence="1" id="KW-1133">Transmembrane helix</keyword>
<organism evidence="2 3">
    <name type="scientific">Flavobacterium fontis</name>
    <dbReference type="NCBI Taxonomy" id="1124188"/>
    <lineage>
        <taxon>Bacteria</taxon>
        <taxon>Pseudomonadati</taxon>
        <taxon>Bacteroidota</taxon>
        <taxon>Flavobacteriia</taxon>
        <taxon>Flavobacteriales</taxon>
        <taxon>Flavobacteriaceae</taxon>
        <taxon>Flavobacterium</taxon>
    </lineage>
</organism>
<dbReference type="STRING" id="1124188.SAMN05444377_101260"/>
<dbReference type="InterPro" id="IPR021215">
    <property type="entry name" value="DUF2752"/>
</dbReference>
<evidence type="ECO:0000313" key="2">
    <source>
        <dbReference type="EMBL" id="SHE79227.1"/>
    </source>
</evidence>
<evidence type="ECO:0000256" key="1">
    <source>
        <dbReference type="SAM" id="Phobius"/>
    </source>
</evidence>
<protein>
    <recommendedName>
        <fullName evidence="4">DUF2752 domain-containing protein</fullName>
    </recommendedName>
</protein>
<sequence length="134" mass="15309">MTRNRLYTWVLLLSVSGFLYLVYALFGPSDAPIHVCIFKNITGYPCPSCGTTRSLIALFHGNFAEAIYKNPLGYVMALVILTVPLWVLRDVLTQKADFFIFYGKIEAFFTQRIPMLLGIGLIFALWMWNIYKAL</sequence>
<keyword evidence="3" id="KW-1185">Reference proteome</keyword>
<gene>
    <name evidence="2" type="ORF">SAMN05444377_101260</name>
</gene>
<accession>A0A1M4WDG8</accession>
<name>A0A1M4WDG8_9FLAO</name>
<evidence type="ECO:0008006" key="4">
    <source>
        <dbReference type="Google" id="ProtNLM"/>
    </source>
</evidence>
<keyword evidence="1" id="KW-0472">Membrane</keyword>
<feature type="transmembrane region" description="Helical" evidence="1">
    <location>
        <begin position="72"/>
        <end position="92"/>
    </location>
</feature>